<feature type="compositionally biased region" description="Basic and acidic residues" evidence="1">
    <location>
        <begin position="14"/>
        <end position="28"/>
    </location>
</feature>
<evidence type="ECO:0000313" key="3">
    <source>
        <dbReference type="Proteomes" id="UP000485058"/>
    </source>
</evidence>
<organism evidence="2 3">
    <name type="scientific">Haematococcus lacustris</name>
    <name type="common">Green alga</name>
    <name type="synonym">Haematococcus pluvialis</name>
    <dbReference type="NCBI Taxonomy" id="44745"/>
    <lineage>
        <taxon>Eukaryota</taxon>
        <taxon>Viridiplantae</taxon>
        <taxon>Chlorophyta</taxon>
        <taxon>core chlorophytes</taxon>
        <taxon>Chlorophyceae</taxon>
        <taxon>CS clade</taxon>
        <taxon>Chlamydomonadales</taxon>
        <taxon>Haematococcaceae</taxon>
        <taxon>Haematococcus</taxon>
    </lineage>
</organism>
<name>A0A699YPA2_HAELA</name>
<feature type="region of interest" description="Disordered" evidence="1">
    <location>
        <begin position="14"/>
        <end position="34"/>
    </location>
</feature>
<reference evidence="2 3" key="1">
    <citation type="submission" date="2020-02" db="EMBL/GenBank/DDBJ databases">
        <title>Draft genome sequence of Haematococcus lacustris strain NIES-144.</title>
        <authorList>
            <person name="Morimoto D."/>
            <person name="Nakagawa S."/>
            <person name="Yoshida T."/>
            <person name="Sawayama S."/>
        </authorList>
    </citation>
    <scope>NUCLEOTIDE SEQUENCE [LARGE SCALE GENOMIC DNA]</scope>
    <source>
        <strain evidence="2 3">NIES-144</strain>
    </source>
</reference>
<dbReference type="AlphaFoldDB" id="A0A699YPA2"/>
<feature type="non-terminal residue" evidence="2">
    <location>
        <position position="1"/>
    </location>
</feature>
<gene>
    <name evidence="2" type="ORF">HaLaN_07359</name>
</gene>
<proteinExistence type="predicted"/>
<comment type="caution">
    <text evidence="2">The sequence shown here is derived from an EMBL/GenBank/DDBJ whole genome shotgun (WGS) entry which is preliminary data.</text>
</comment>
<dbReference type="EMBL" id="BLLF01000437">
    <property type="protein sequence ID" value="GFH11800.1"/>
    <property type="molecule type" value="Genomic_DNA"/>
</dbReference>
<accession>A0A699YPA2</accession>
<evidence type="ECO:0000256" key="1">
    <source>
        <dbReference type="SAM" id="MobiDB-lite"/>
    </source>
</evidence>
<sequence length="34" mass="3792">MYPEGLQPLAAKLDDLHMDEGQELDYQRNDTGGA</sequence>
<evidence type="ECO:0000313" key="2">
    <source>
        <dbReference type="EMBL" id="GFH11800.1"/>
    </source>
</evidence>
<dbReference type="Proteomes" id="UP000485058">
    <property type="component" value="Unassembled WGS sequence"/>
</dbReference>
<protein>
    <submittedName>
        <fullName evidence="2">Uncharacterized protein</fullName>
    </submittedName>
</protein>
<keyword evidence="3" id="KW-1185">Reference proteome</keyword>